<dbReference type="InterPro" id="IPR013102">
    <property type="entry name" value="PYNP_C"/>
</dbReference>
<dbReference type="PATRIC" id="fig|59750.3.peg.412"/>
<dbReference type="EMBL" id="LGTW01000001">
    <property type="protein sequence ID" value="KWX26273.1"/>
    <property type="molecule type" value="Genomic_DNA"/>
</dbReference>
<evidence type="ECO:0000256" key="1">
    <source>
        <dbReference type="ARBA" id="ARBA00006915"/>
    </source>
</evidence>
<evidence type="ECO:0000313" key="6">
    <source>
        <dbReference type="EMBL" id="KWX26273.1"/>
    </source>
</evidence>
<proteinExistence type="inferred from homology"/>
<dbReference type="SUPFAM" id="SSF52418">
    <property type="entry name" value="Nucleoside phosphorylase/phosphoribosyltransferase catalytic domain"/>
    <property type="match status" value="1"/>
</dbReference>
<dbReference type="InterPro" id="IPR036566">
    <property type="entry name" value="PYNP-like_C_sf"/>
</dbReference>
<dbReference type="InterPro" id="IPR036320">
    <property type="entry name" value="Glycosyl_Trfase_fam3_N_dom_sf"/>
</dbReference>
<dbReference type="InterPro" id="IPR000312">
    <property type="entry name" value="Glycosyl_Trfase_fam3"/>
</dbReference>
<dbReference type="Pfam" id="PF00591">
    <property type="entry name" value="Glycos_transf_3"/>
    <property type="match status" value="1"/>
</dbReference>
<dbReference type="Pfam" id="PF02885">
    <property type="entry name" value="Glycos_trans_3N"/>
    <property type="match status" value="1"/>
</dbReference>
<evidence type="ECO:0000256" key="3">
    <source>
        <dbReference type="ARBA" id="ARBA00022676"/>
    </source>
</evidence>
<dbReference type="Proteomes" id="UP000070612">
    <property type="component" value="Unassembled WGS sequence"/>
</dbReference>
<dbReference type="InterPro" id="IPR017872">
    <property type="entry name" value="Pyrmidine_PPase_CS"/>
</dbReference>
<dbReference type="SUPFAM" id="SSF47648">
    <property type="entry name" value="Nucleoside phosphorylase/phosphoribosyltransferase N-terminal domain"/>
    <property type="match status" value="1"/>
</dbReference>
<dbReference type="InterPro" id="IPR000053">
    <property type="entry name" value="Thymidine/pyrmidine_PPase"/>
</dbReference>
<dbReference type="Gene3D" id="1.20.970.10">
    <property type="entry name" value="Transferase, Pyrimidine Nucleoside Phosphorylase, Chain C"/>
    <property type="match status" value="1"/>
</dbReference>
<dbReference type="PANTHER" id="PTHR10515">
    <property type="entry name" value="THYMIDINE PHOSPHORYLASE"/>
    <property type="match status" value="1"/>
</dbReference>
<sequence length="413" mass="43112">MLSDAAIDWVIDAYTNGRVAEEQMSALLMAIFLRGMTPAEIVRWTAAMITSGERFDFTDLRRDGRPLALVDKHSTGGVGDKITIPLLPVVMACGGAVPQASGRGLGHTGGTLDKLESIPGFSAELSKDRIRQQLRDVGAAIFAAGELAPADRKIYALRDITSTVDSLPLIASSIMSKKLAEGARALVLDVKVGRGAFLKTEPESRELARTMVELGNANGVPTRALLTDMNRPLGRAVGNAVEVAESLEVLSGGGPDDVVALTLALATEMVDAAGIDGVDPADTLRDGSAMDRFRALVAAQGGDLSQPLPVGSARETVTAPRDGVMGDIDAMGVAMAAWRLGAGRAQPGEPVQFGAGVRIHRRPGEPVSAGETLFSLYTDTPDRFSAALAELDGAWAVGESAPADPPLLIDRVG</sequence>
<dbReference type="InterPro" id="IPR035902">
    <property type="entry name" value="Nuc_phospho_transferase"/>
</dbReference>
<dbReference type="GO" id="GO:0006213">
    <property type="term" value="P:pyrimidine nucleoside metabolic process"/>
    <property type="evidence" value="ECO:0007669"/>
    <property type="project" value="InterPro"/>
</dbReference>
<dbReference type="GO" id="GO:0004645">
    <property type="term" value="F:1,4-alpha-oligoglucan phosphorylase activity"/>
    <property type="evidence" value="ECO:0007669"/>
    <property type="project" value="InterPro"/>
</dbReference>
<dbReference type="AlphaFoldDB" id="A0A132PVC5"/>
<feature type="domain" description="Pyrimidine nucleoside phosphorylase C-terminal" evidence="5">
    <location>
        <begin position="324"/>
        <end position="398"/>
    </location>
</feature>
<evidence type="ECO:0000313" key="7">
    <source>
        <dbReference type="Proteomes" id="UP000070612"/>
    </source>
</evidence>
<name>A0A132PVC5_9MYCO</name>
<dbReference type="InterPro" id="IPR017459">
    <property type="entry name" value="Glycosyl_Trfase_fam3_N_dom"/>
</dbReference>
<accession>A0A132PVC5</accession>
<keyword evidence="7" id="KW-1185">Reference proteome</keyword>
<dbReference type="NCBIfam" id="TIGR02644">
    <property type="entry name" value="Y_phosphoryl"/>
    <property type="match status" value="1"/>
</dbReference>
<dbReference type="GO" id="GO:0009032">
    <property type="term" value="F:thymidine phosphorylase activity"/>
    <property type="evidence" value="ECO:0007669"/>
    <property type="project" value="TreeGrafter"/>
</dbReference>
<keyword evidence="3" id="KW-0328">Glycosyltransferase</keyword>
<dbReference type="FunFam" id="3.40.1030.10:FF:000003">
    <property type="entry name" value="Pyrimidine-nucleoside phosphorylase"/>
    <property type="match status" value="1"/>
</dbReference>
<dbReference type="PROSITE" id="PS00647">
    <property type="entry name" value="THYMID_PHOSPHORYLASE"/>
    <property type="match status" value="1"/>
</dbReference>
<evidence type="ECO:0000256" key="4">
    <source>
        <dbReference type="ARBA" id="ARBA00022679"/>
    </source>
</evidence>
<dbReference type="SUPFAM" id="SSF54680">
    <property type="entry name" value="Pyrimidine nucleoside phosphorylase C-terminal domain"/>
    <property type="match status" value="1"/>
</dbReference>
<dbReference type="InterPro" id="IPR018090">
    <property type="entry name" value="Pyrmidine_PPas_bac/euk"/>
</dbReference>
<dbReference type="SMART" id="SM00941">
    <property type="entry name" value="PYNP_C"/>
    <property type="match status" value="1"/>
</dbReference>
<comment type="caution">
    <text evidence="6">The sequence shown here is derived from an EMBL/GenBank/DDBJ whole genome shotgun (WGS) entry which is preliminary data.</text>
</comment>
<keyword evidence="4" id="KW-0808">Transferase</keyword>
<evidence type="ECO:0000256" key="2">
    <source>
        <dbReference type="ARBA" id="ARBA00011738"/>
    </source>
</evidence>
<dbReference type="GO" id="GO:0006206">
    <property type="term" value="P:pyrimidine nucleobase metabolic process"/>
    <property type="evidence" value="ECO:0007669"/>
    <property type="project" value="InterPro"/>
</dbReference>
<protein>
    <submittedName>
        <fullName evidence="6">Pyrimidine-nucleoside phosphorylase</fullName>
    </submittedName>
</protein>
<comment type="similarity">
    <text evidence="1">Belongs to the thymidine/pyrimidine-nucleoside phosphorylase family.</text>
</comment>
<comment type="subunit">
    <text evidence="2">Homodimer.</text>
</comment>
<dbReference type="NCBIfam" id="NF004490">
    <property type="entry name" value="PRK05820.1"/>
    <property type="match status" value="1"/>
</dbReference>
<dbReference type="PIRSF" id="PIRSF000478">
    <property type="entry name" value="TP_PyNP"/>
    <property type="match status" value="1"/>
</dbReference>
<reference evidence="6 7" key="1">
    <citation type="submission" date="2015-07" db="EMBL/GenBank/DDBJ databases">
        <title>A draft genome sequence of Mycobacterium wolinskyi.</title>
        <authorList>
            <person name="de Man T.J."/>
            <person name="Perry K.A."/>
            <person name="Coulliette A.D."/>
            <person name="Jensen B."/>
            <person name="Toney N.C."/>
            <person name="Limbago B.M."/>
            <person name="Noble-Wang J."/>
        </authorList>
    </citation>
    <scope>NUCLEOTIDE SEQUENCE [LARGE SCALE GENOMIC DNA]</scope>
    <source>
        <strain evidence="6 7">CDC_01</strain>
    </source>
</reference>
<organism evidence="6 7">
    <name type="scientific">Mycolicibacterium wolinskyi</name>
    <dbReference type="NCBI Taxonomy" id="59750"/>
    <lineage>
        <taxon>Bacteria</taxon>
        <taxon>Bacillati</taxon>
        <taxon>Actinomycetota</taxon>
        <taxon>Actinomycetes</taxon>
        <taxon>Mycobacteriales</taxon>
        <taxon>Mycobacteriaceae</taxon>
        <taxon>Mycolicibacterium</taxon>
    </lineage>
</organism>
<dbReference type="Gene3D" id="3.40.1030.10">
    <property type="entry name" value="Nucleoside phosphorylase/phosphoribosyltransferase catalytic domain"/>
    <property type="match status" value="1"/>
</dbReference>
<dbReference type="Gene3D" id="3.90.1170.30">
    <property type="entry name" value="Pyrimidine nucleoside phosphorylase-like, C-terminal domain"/>
    <property type="match status" value="1"/>
</dbReference>
<dbReference type="STRING" id="59750.AWC31_34795"/>
<gene>
    <name evidence="6" type="ORF">AFM11_02015</name>
</gene>
<dbReference type="PANTHER" id="PTHR10515:SF0">
    <property type="entry name" value="THYMIDINE PHOSPHORYLASE"/>
    <property type="match status" value="1"/>
</dbReference>
<dbReference type="Pfam" id="PF07831">
    <property type="entry name" value="PYNP_C"/>
    <property type="match status" value="1"/>
</dbReference>
<dbReference type="GO" id="GO:0005829">
    <property type="term" value="C:cytosol"/>
    <property type="evidence" value="ECO:0007669"/>
    <property type="project" value="TreeGrafter"/>
</dbReference>
<evidence type="ECO:0000259" key="5">
    <source>
        <dbReference type="SMART" id="SM00941"/>
    </source>
</evidence>